<accession>A0A4D9D454</accession>
<comment type="caution">
    <text evidence="3">The sequence shown here is derived from an EMBL/GenBank/DDBJ whole genome shotgun (WGS) entry which is preliminary data.</text>
</comment>
<feature type="region of interest" description="Disordered" evidence="1">
    <location>
        <begin position="56"/>
        <end position="107"/>
    </location>
</feature>
<dbReference type="EMBL" id="SDOX01000019">
    <property type="protein sequence ID" value="TFJ84215.1"/>
    <property type="molecule type" value="Genomic_DNA"/>
</dbReference>
<evidence type="ECO:0000256" key="2">
    <source>
        <dbReference type="SAM" id="SignalP"/>
    </source>
</evidence>
<evidence type="ECO:0000313" key="4">
    <source>
        <dbReference type="Proteomes" id="UP000355283"/>
    </source>
</evidence>
<dbReference type="Proteomes" id="UP000355283">
    <property type="component" value="Unassembled WGS sequence"/>
</dbReference>
<gene>
    <name evidence="3" type="ORF">NSK_004206</name>
</gene>
<protein>
    <submittedName>
        <fullName evidence="3">Uncharacterized protein</fullName>
    </submittedName>
</protein>
<dbReference type="AlphaFoldDB" id="A0A4D9D454"/>
<sequence>MLRALPFISFIILVALVKANTFHEDVWYSTHRALLDNMTIPNIGLKPHLRGRNLINVDDVQGGDGPFPDPPPLLGEPSLPAVDEEEDLNGVPLGNPRRPGSGGSHQG</sequence>
<evidence type="ECO:0000313" key="3">
    <source>
        <dbReference type="EMBL" id="TFJ84215.1"/>
    </source>
</evidence>
<keyword evidence="4" id="KW-1185">Reference proteome</keyword>
<keyword evidence="2" id="KW-0732">Signal</keyword>
<feature type="chain" id="PRO_5020028107" evidence="2">
    <location>
        <begin position="20"/>
        <end position="107"/>
    </location>
</feature>
<organism evidence="3 4">
    <name type="scientific">Nannochloropsis salina CCMP1776</name>
    <dbReference type="NCBI Taxonomy" id="1027361"/>
    <lineage>
        <taxon>Eukaryota</taxon>
        <taxon>Sar</taxon>
        <taxon>Stramenopiles</taxon>
        <taxon>Ochrophyta</taxon>
        <taxon>Eustigmatophyceae</taxon>
        <taxon>Eustigmatales</taxon>
        <taxon>Monodopsidaceae</taxon>
        <taxon>Microchloropsis</taxon>
        <taxon>Microchloropsis salina</taxon>
    </lineage>
</organism>
<dbReference type="OrthoDB" id="10327686at2759"/>
<name>A0A4D9D454_9STRA</name>
<evidence type="ECO:0000256" key="1">
    <source>
        <dbReference type="SAM" id="MobiDB-lite"/>
    </source>
</evidence>
<proteinExistence type="predicted"/>
<reference evidence="3 4" key="1">
    <citation type="submission" date="2019-01" db="EMBL/GenBank/DDBJ databases">
        <title>Nuclear Genome Assembly of the Microalgal Biofuel strain Nannochloropsis salina CCMP1776.</title>
        <authorList>
            <person name="Hovde B."/>
        </authorList>
    </citation>
    <scope>NUCLEOTIDE SEQUENCE [LARGE SCALE GENOMIC DNA]</scope>
    <source>
        <strain evidence="3 4">CCMP1776</strain>
    </source>
</reference>
<feature type="signal peptide" evidence="2">
    <location>
        <begin position="1"/>
        <end position="19"/>
    </location>
</feature>